<sequence length="96" mass="10534">MRLLVPPIRSAPVTLGQFIGVLPVTDSRRGVTLLLAHDTVSGEDCAWGEVPVGPVTPVDQCSMQVHQHRKGTKMTLSVDPALIYPHPDMRWAVGYY</sequence>
<dbReference type="AlphaFoldDB" id="A0A9K3GHK5"/>
<reference evidence="1 2" key="1">
    <citation type="journal article" date="2018" name="PLoS ONE">
        <title>The draft genome of Kipferlia bialata reveals reductive genome evolution in fornicate parasites.</title>
        <authorList>
            <person name="Tanifuji G."/>
            <person name="Takabayashi S."/>
            <person name="Kume K."/>
            <person name="Takagi M."/>
            <person name="Nakayama T."/>
            <person name="Kamikawa R."/>
            <person name="Inagaki Y."/>
            <person name="Hashimoto T."/>
        </authorList>
    </citation>
    <scope>NUCLEOTIDE SEQUENCE [LARGE SCALE GENOMIC DNA]</scope>
    <source>
        <strain evidence="1">NY0173</strain>
    </source>
</reference>
<evidence type="ECO:0000313" key="1">
    <source>
        <dbReference type="EMBL" id="GIQ83308.1"/>
    </source>
</evidence>
<dbReference type="EMBL" id="BDIP01000996">
    <property type="protein sequence ID" value="GIQ83308.1"/>
    <property type="molecule type" value="Genomic_DNA"/>
</dbReference>
<accession>A0A9K3GHK5</accession>
<protein>
    <submittedName>
        <fullName evidence="1">Uncharacterized protein</fullName>
    </submittedName>
</protein>
<organism evidence="1 2">
    <name type="scientific">Kipferlia bialata</name>
    <dbReference type="NCBI Taxonomy" id="797122"/>
    <lineage>
        <taxon>Eukaryota</taxon>
        <taxon>Metamonada</taxon>
        <taxon>Carpediemonas-like organisms</taxon>
        <taxon>Kipferlia</taxon>
    </lineage>
</organism>
<evidence type="ECO:0000313" key="2">
    <source>
        <dbReference type="Proteomes" id="UP000265618"/>
    </source>
</evidence>
<name>A0A9K3GHK5_9EUKA</name>
<gene>
    <name evidence="1" type="ORF">KIPB_004611</name>
</gene>
<dbReference type="Proteomes" id="UP000265618">
    <property type="component" value="Unassembled WGS sequence"/>
</dbReference>
<comment type="caution">
    <text evidence="1">The sequence shown here is derived from an EMBL/GenBank/DDBJ whole genome shotgun (WGS) entry which is preliminary data.</text>
</comment>
<proteinExistence type="predicted"/>
<keyword evidence="2" id="KW-1185">Reference proteome</keyword>